<dbReference type="RefSeq" id="WP_060589766.1">
    <property type="nucleotide sequence ID" value="NZ_CP031418.1"/>
</dbReference>
<dbReference type="PANTHER" id="PTHR31544">
    <property type="entry name" value="AIG2-LIKE PROTEIN D"/>
    <property type="match status" value="1"/>
</dbReference>
<evidence type="ECO:0000259" key="3">
    <source>
        <dbReference type="Pfam" id="PF06094"/>
    </source>
</evidence>
<dbReference type="InterPro" id="IPR045038">
    <property type="entry name" value="AIG2-like"/>
</dbReference>
<dbReference type="Pfam" id="PF06094">
    <property type="entry name" value="GGACT"/>
    <property type="match status" value="1"/>
</dbReference>
<dbReference type="InterPro" id="IPR013024">
    <property type="entry name" value="GGCT-like"/>
</dbReference>
<reference evidence="5" key="1">
    <citation type="submission" date="2015-03" db="EMBL/GenBank/DDBJ databases">
        <authorList>
            <consortium name="Pathogen Informatics"/>
        </authorList>
    </citation>
    <scope>NUCLEOTIDE SEQUENCE [LARGE SCALE GENOMIC DNA]</scope>
    <source>
        <strain evidence="5">NCTC11134</strain>
    </source>
</reference>
<name>A0A0H5NCR5_NOCFR</name>
<keyword evidence="1" id="KW-0808">Transferase</keyword>
<evidence type="ECO:0000313" key="4">
    <source>
        <dbReference type="EMBL" id="CRY73393.1"/>
    </source>
</evidence>
<sequence length="137" mass="14832">MSALPGPGEHAAGEPDSLFAYGTLRFAPVLDRLLGRCPATTPVTLPGWRAARLPGRVYPGLVRAPGGCAPGVLLTGLSVAERVLLDAYEGDEYRLDTVEFGNTRAWVYIWTGAAEDADWSAEEFAARHLADYLARWE</sequence>
<dbReference type="InterPro" id="IPR009288">
    <property type="entry name" value="AIG2-like_dom"/>
</dbReference>
<feature type="domain" description="Gamma-glutamylcyclotransferase AIG2-like" evidence="3">
    <location>
        <begin position="18"/>
        <end position="118"/>
    </location>
</feature>
<dbReference type="GO" id="GO:0016740">
    <property type="term" value="F:transferase activity"/>
    <property type="evidence" value="ECO:0007669"/>
    <property type="project" value="UniProtKB-KW"/>
</dbReference>
<dbReference type="KEGG" id="nfr:ERS450000_00112"/>
<proteinExistence type="predicted"/>
<dbReference type="PANTHER" id="PTHR31544:SF2">
    <property type="entry name" value="AIG2-LIKE PROTEIN D"/>
    <property type="match status" value="1"/>
</dbReference>
<dbReference type="SUPFAM" id="SSF110857">
    <property type="entry name" value="Gamma-glutamyl cyclotransferase-like"/>
    <property type="match status" value="1"/>
</dbReference>
<protein>
    <recommendedName>
        <fullName evidence="2">Putative gamma-glutamylcyclotransferase</fullName>
    </recommendedName>
</protein>
<dbReference type="InterPro" id="IPR036568">
    <property type="entry name" value="GGCT-like_sf"/>
</dbReference>
<evidence type="ECO:0000256" key="2">
    <source>
        <dbReference type="ARBA" id="ARBA00030602"/>
    </source>
</evidence>
<evidence type="ECO:0000256" key="1">
    <source>
        <dbReference type="ARBA" id="ARBA00022679"/>
    </source>
</evidence>
<gene>
    <name evidence="4" type="ORF">ERS450000_00112</name>
</gene>
<dbReference type="CDD" id="cd06661">
    <property type="entry name" value="GGCT_like"/>
    <property type="match status" value="1"/>
</dbReference>
<evidence type="ECO:0000313" key="5">
    <source>
        <dbReference type="Proteomes" id="UP000057820"/>
    </source>
</evidence>
<dbReference type="EMBL" id="LN868938">
    <property type="protein sequence ID" value="CRY73393.1"/>
    <property type="molecule type" value="Genomic_DNA"/>
</dbReference>
<accession>A0A0H5NCR5</accession>
<organism evidence="4 5">
    <name type="scientific">Nocardia farcinica</name>
    <dbReference type="NCBI Taxonomy" id="37329"/>
    <lineage>
        <taxon>Bacteria</taxon>
        <taxon>Bacillati</taxon>
        <taxon>Actinomycetota</taxon>
        <taxon>Actinomycetes</taxon>
        <taxon>Mycobacteriales</taxon>
        <taxon>Nocardiaceae</taxon>
        <taxon>Nocardia</taxon>
    </lineage>
</organism>
<dbReference type="Gene3D" id="3.10.490.10">
    <property type="entry name" value="Gamma-glutamyl cyclotransferase-like"/>
    <property type="match status" value="1"/>
</dbReference>
<dbReference type="Proteomes" id="UP000057820">
    <property type="component" value="Chromosome 1"/>
</dbReference>
<dbReference type="AlphaFoldDB" id="A0A0H5NCR5"/>